<accession>A0A1E5QEV8</accession>
<dbReference type="EMBL" id="MJGC01000110">
    <property type="protein sequence ID" value="OEJ72873.1"/>
    <property type="molecule type" value="Genomic_DNA"/>
</dbReference>
<gene>
    <name evidence="3" type="ORF">BH720_23175</name>
</gene>
<organism evidence="3">
    <name type="scientific">Desertifilum tharense IPPAS B-1220</name>
    <dbReference type="NCBI Taxonomy" id="1781255"/>
    <lineage>
        <taxon>Bacteria</taxon>
        <taxon>Bacillati</taxon>
        <taxon>Cyanobacteriota</taxon>
        <taxon>Cyanophyceae</taxon>
        <taxon>Desertifilales</taxon>
        <taxon>Desertifilaceae</taxon>
        <taxon>Desertifilum</taxon>
    </lineage>
</organism>
<dbReference type="Pfam" id="PF22807">
    <property type="entry name" value="TrAA12"/>
    <property type="match status" value="1"/>
</dbReference>
<dbReference type="AlphaFoldDB" id="A0A1E5QEV8"/>
<dbReference type="InterPro" id="IPR011041">
    <property type="entry name" value="Quinoprot_gluc/sorb_DH_b-prop"/>
</dbReference>
<feature type="signal peptide" evidence="1">
    <location>
        <begin position="1"/>
        <end position="26"/>
    </location>
</feature>
<dbReference type="OrthoDB" id="9770043at2"/>
<dbReference type="STRING" id="1781255.BH720_23175"/>
<dbReference type="InterPro" id="IPR054539">
    <property type="entry name" value="Beta-prop_PDH"/>
</dbReference>
<comment type="caution">
    <text evidence="3">The sequence shown here is derived from an EMBL/GenBank/DDBJ whole genome shotgun (WGS) entry which is preliminary data.</text>
</comment>
<evidence type="ECO:0000313" key="3">
    <source>
        <dbReference type="EMBL" id="OEJ72873.1"/>
    </source>
</evidence>
<name>A0A1E5QEV8_9CYAN</name>
<feature type="chain" id="PRO_5009184247" evidence="1">
    <location>
        <begin position="27"/>
        <end position="404"/>
    </location>
</feature>
<feature type="domain" description="Pyrroloquinoline quinone-dependent pyranose dehydrogenase beta-propeller" evidence="2">
    <location>
        <begin position="59"/>
        <end position="399"/>
    </location>
</feature>
<protein>
    <submittedName>
        <fullName evidence="3">Oxidoreductase</fullName>
    </submittedName>
</protein>
<sequence length="404" mass="44950">MLFKRTSGRLLLAGAFLLGILSPASAQLPEQLRIERMEGHLFTPELLEFNEALVQRLRLPEGFQIGVVATDLGNPRKIAVAPNGTIYVTRREQGDVLALTDTNGDGRADRRRTVASDLEYVNGITIHQNRLYFVTDTELYAADLRPDGTEGSPQLLIDDIPDAGQHPNRTLAFGPDGMLYLSVGSTCNACEEPNEEHATLLRAQADGSNRSIYARGLRNTIGFGWHPVTGELWGMDHGSDWRGEDQPPEELNRIQQGRHYGWPFCWGDRQPDVFLPANPEGMSKAEFCQTQTEPPVLTYQAHSSPLAFAFYNGSQFPAEYRGDAFIAMRGSWNRNPPVGYKLVRVRFENNQPVQFEDFITGFLTNDGQAQFGRPVGLAIAPDGSMLFTDDTNGVIYRVSYNGRP</sequence>
<evidence type="ECO:0000256" key="1">
    <source>
        <dbReference type="SAM" id="SignalP"/>
    </source>
</evidence>
<dbReference type="InterPro" id="IPR011042">
    <property type="entry name" value="6-blade_b-propeller_TolB-like"/>
</dbReference>
<dbReference type="RefSeq" id="WP_069969589.1">
    <property type="nucleotide sequence ID" value="NZ_CM124774.1"/>
</dbReference>
<dbReference type="PANTHER" id="PTHR33546">
    <property type="entry name" value="LARGE, MULTIFUNCTIONAL SECRETED PROTEIN-RELATED"/>
    <property type="match status" value="1"/>
</dbReference>
<keyword evidence="1" id="KW-0732">Signal</keyword>
<dbReference type="Gene3D" id="2.120.10.30">
    <property type="entry name" value="TolB, C-terminal domain"/>
    <property type="match status" value="1"/>
</dbReference>
<evidence type="ECO:0000259" key="2">
    <source>
        <dbReference type="Pfam" id="PF22807"/>
    </source>
</evidence>
<dbReference type="SUPFAM" id="SSF50952">
    <property type="entry name" value="Soluble quinoprotein glucose dehydrogenase"/>
    <property type="match status" value="1"/>
</dbReference>
<proteinExistence type="predicted"/>
<reference evidence="3" key="1">
    <citation type="submission" date="2016-09" db="EMBL/GenBank/DDBJ databases">
        <title>Draft genome of thermotolerant cyanobacterium Desertifilum sp. strain IPPAS B-1220.</title>
        <authorList>
            <person name="Sinetova M.A."/>
            <person name="Bolakhan K."/>
            <person name="Zayadan B.K."/>
            <person name="Mironov K.S."/>
            <person name="Ustinova V."/>
            <person name="Kupriyanova E.V."/>
            <person name="Sidorov R.A."/>
            <person name="Skrypnik A.N."/>
            <person name="Gogoleva N.E."/>
            <person name="Gogolev Y.V."/>
            <person name="Los D.A."/>
        </authorList>
    </citation>
    <scope>NUCLEOTIDE SEQUENCE [LARGE SCALE GENOMIC DNA]</scope>
    <source>
        <strain evidence="3">IPPAS B-1220</strain>
    </source>
</reference>
<dbReference type="PANTHER" id="PTHR33546:SF1">
    <property type="entry name" value="LARGE, MULTIFUNCTIONAL SECRETED PROTEIN"/>
    <property type="match status" value="1"/>
</dbReference>